<evidence type="ECO:0000313" key="2">
    <source>
        <dbReference type="EMBL" id="KAF5854539.1"/>
    </source>
</evidence>
<evidence type="ECO:0000256" key="1">
    <source>
        <dbReference type="SAM" id="SignalP"/>
    </source>
</evidence>
<feature type="signal peptide" evidence="1">
    <location>
        <begin position="1"/>
        <end position="19"/>
    </location>
</feature>
<dbReference type="Proteomes" id="UP000624244">
    <property type="component" value="Unassembled WGS sequence"/>
</dbReference>
<gene>
    <name evidence="2" type="ORF">GGP41_007304</name>
</gene>
<evidence type="ECO:0000313" key="3">
    <source>
        <dbReference type="Proteomes" id="UP000624244"/>
    </source>
</evidence>
<reference evidence="2" key="1">
    <citation type="submission" date="2019-11" db="EMBL/GenBank/DDBJ databases">
        <title>Bipolaris sorokiniana Genome sequencing.</title>
        <authorList>
            <person name="Wang H."/>
        </authorList>
    </citation>
    <scope>NUCLEOTIDE SEQUENCE</scope>
</reference>
<proteinExistence type="predicted"/>
<comment type="caution">
    <text evidence="2">The sequence shown here is derived from an EMBL/GenBank/DDBJ whole genome shotgun (WGS) entry which is preliminary data.</text>
</comment>
<sequence>MQPTTIILALAALTSTTLAGSDKGKRVPKIPQPPHPVITIPVESIALPIQSVAVPVESIIVPAINPAPVPIPALPVPVAPGR</sequence>
<organism evidence="2 3">
    <name type="scientific">Cochliobolus sativus</name>
    <name type="common">Common root rot and spot blotch fungus</name>
    <name type="synonym">Bipolaris sorokiniana</name>
    <dbReference type="NCBI Taxonomy" id="45130"/>
    <lineage>
        <taxon>Eukaryota</taxon>
        <taxon>Fungi</taxon>
        <taxon>Dikarya</taxon>
        <taxon>Ascomycota</taxon>
        <taxon>Pezizomycotina</taxon>
        <taxon>Dothideomycetes</taxon>
        <taxon>Pleosporomycetidae</taxon>
        <taxon>Pleosporales</taxon>
        <taxon>Pleosporineae</taxon>
        <taxon>Pleosporaceae</taxon>
        <taxon>Bipolaris</taxon>
    </lineage>
</organism>
<accession>A0A8H5ZUF0</accession>
<keyword evidence="1" id="KW-0732">Signal</keyword>
<feature type="chain" id="PRO_5034905440" evidence="1">
    <location>
        <begin position="20"/>
        <end position="82"/>
    </location>
</feature>
<dbReference type="AlphaFoldDB" id="A0A8H5ZUF0"/>
<protein>
    <submittedName>
        <fullName evidence="2">Uncharacterized protein</fullName>
    </submittedName>
</protein>
<dbReference type="EMBL" id="WNKQ01000001">
    <property type="protein sequence ID" value="KAF5854539.1"/>
    <property type="molecule type" value="Genomic_DNA"/>
</dbReference>
<name>A0A8H5ZUF0_COCSA</name>